<dbReference type="GO" id="GO:0006352">
    <property type="term" value="P:DNA-templated transcription initiation"/>
    <property type="evidence" value="ECO:0007669"/>
    <property type="project" value="InterPro"/>
</dbReference>
<keyword evidence="3" id="KW-0731">Sigma factor</keyword>
<dbReference type="SUPFAM" id="SSF88946">
    <property type="entry name" value="Sigma2 domain of RNA polymerase sigma factors"/>
    <property type="match status" value="1"/>
</dbReference>
<reference evidence="8" key="1">
    <citation type="submission" date="2016-10" db="EMBL/GenBank/DDBJ databases">
        <authorList>
            <person name="Varghese N."/>
            <person name="Submissions S."/>
        </authorList>
    </citation>
    <scope>NUCLEOTIDE SEQUENCE [LARGE SCALE GENOMIC DNA]</scope>
    <source>
        <strain evidence="8">DSM 24450</strain>
    </source>
</reference>
<dbReference type="InterPro" id="IPR013325">
    <property type="entry name" value="RNA_pol_sigma_r2"/>
</dbReference>
<evidence type="ECO:0000256" key="2">
    <source>
        <dbReference type="ARBA" id="ARBA00023015"/>
    </source>
</evidence>
<dbReference type="InterPro" id="IPR014327">
    <property type="entry name" value="RNA_pol_sigma70_bacteroid"/>
</dbReference>
<evidence type="ECO:0000256" key="3">
    <source>
        <dbReference type="ARBA" id="ARBA00023082"/>
    </source>
</evidence>
<dbReference type="Gene3D" id="1.10.1740.10">
    <property type="match status" value="1"/>
</dbReference>
<accession>A0A1I6Q991</accession>
<gene>
    <name evidence="7" type="ORF">SAMN04488006_1645</name>
</gene>
<keyword evidence="8" id="KW-1185">Reference proteome</keyword>
<dbReference type="OrthoDB" id="759001at2"/>
<evidence type="ECO:0000259" key="5">
    <source>
        <dbReference type="Pfam" id="PF04542"/>
    </source>
</evidence>
<evidence type="ECO:0000313" key="8">
    <source>
        <dbReference type="Proteomes" id="UP000199312"/>
    </source>
</evidence>
<dbReference type="InterPro" id="IPR014284">
    <property type="entry name" value="RNA_pol_sigma-70_dom"/>
</dbReference>
<dbReference type="NCBIfam" id="TIGR02937">
    <property type="entry name" value="sigma70-ECF"/>
    <property type="match status" value="1"/>
</dbReference>
<dbReference type="PANTHER" id="PTHR43133:SF46">
    <property type="entry name" value="RNA POLYMERASE SIGMA-70 FACTOR ECF SUBFAMILY"/>
    <property type="match status" value="1"/>
</dbReference>
<sequence>MRLNDSKILEKLKKEDYSGYRILFDQYYKPLCIYSLKYCDSFSQAEDIVQELFVKFWNDKLYMKLNGSIGPYLFKSVKNNTLLFIKDKGKYQFEDIENQLNQLMEDEIIDFENIEKEKIKIYQEIEALPEKCKEVFKAIVIENLKYKEVAEQLGVSVNTIKTHYSRALKQLRHSLDIIILLFLV</sequence>
<name>A0A1I6Q991_9FLAO</name>
<keyword evidence="4" id="KW-0804">Transcription</keyword>
<dbReference type="EMBL" id="FOZP01000003">
    <property type="protein sequence ID" value="SFS49031.1"/>
    <property type="molecule type" value="Genomic_DNA"/>
</dbReference>
<dbReference type="GO" id="GO:0003677">
    <property type="term" value="F:DNA binding"/>
    <property type="evidence" value="ECO:0007669"/>
    <property type="project" value="InterPro"/>
</dbReference>
<dbReference type="AlphaFoldDB" id="A0A1I6Q991"/>
<organism evidence="7 8">
    <name type="scientific">Lutibacter maritimus</name>
    <dbReference type="NCBI Taxonomy" id="593133"/>
    <lineage>
        <taxon>Bacteria</taxon>
        <taxon>Pseudomonadati</taxon>
        <taxon>Bacteroidota</taxon>
        <taxon>Flavobacteriia</taxon>
        <taxon>Flavobacteriales</taxon>
        <taxon>Flavobacteriaceae</taxon>
        <taxon>Lutibacter</taxon>
    </lineage>
</organism>
<proteinExistence type="inferred from homology"/>
<keyword evidence="2" id="KW-0805">Transcription regulation</keyword>
<dbReference type="InterPro" id="IPR039425">
    <property type="entry name" value="RNA_pol_sigma-70-like"/>
</dbReference>
<protein>
    <submittedName>
        <fullName evidence="7">RNA polymerase sigma-70 factor, ECF subfamily</fullName>
    </submittedName>
</protein>
<feature type="domain" description="RNA polymerase sigma factor 70 region 4 type 2" evidence="6">
    <location>
        <begin position="120"/>
        <end position="171"/>
    </location>
</feature>
<dbReference type="InterPro" id="IPR013249">
    <property type="entry name" value="RNA_pol_sigma70_r4_t2"/>
</dbReference>
<dbReference type="Pfam" id="PF08281">
    <property type="entry name" value="Sigma70_r4_2"/>
    <property type="match status" value="1"/>
</dbReference>
<evidence type="ECO:0000259" key="6">
    <source>
        <dbReference type="Pfam" id="PF08281"/>
    </source>
</evidence>
<dbReference type="RefSeq" id="WP_090224698.1">
    <property type="nucleotide sequence ID" value="NZ_FOZP01000003.1"/>
</dbReference>
<feature type="domain" description="RNA polymerase sigma-70 region 2" evidence="5">
    <location>
        <begin position="23"/>
        <end position="89"/>
    </location>
</feature>
<dbReference type="PANTHER" id="PTHR43133">
    <property type="entry name" value="RNA POLYMERASE ECF-TYPE SIGMA FACTO"/>
    <property type="match status" value="1"/>
</dbReference>
<dbReference type="STRING" id="593133.SAMN04488006_1645"/>
<dbReference type="InterPro" id="IPR036388">
    <property type="entry name" value="WH-like_DNA-bd_sf"/>
</dbReference>
<dbReference type="InterPro" id="IPR007627">
    <property type="entry name" value="RNA_pol_sigma70_r2"/>
</dbReference>
<evidence type="ECO:0000313" key="7">
    <source>
        <dbReference type="EMBL" id="SFS49031.1"/>
    </source>
</evidence>
<comment type="similarity">
    <text evidence="1">Belongs to the sigma-70 factor family. ECF subfamily.</text>
</comment>
<dbReference type="NCBIfam" id="TIGR02985">
    <property type="entry name" value="Sig70_bacteroi1"/>
    <property type="match status" value="1"/>
</dbReference>
<dbReference type="Gene3D" id="1.10.10.10">
    <property type="entry name" value="Winged helix-like DNA-binding domain superfamily/Winged helix DNA-binding domain"/>
    <property type="match status" value="1"/>
</dbReference>
<dbReference type="Pfam" id="PF04542">
    <property type="entry name" value="Sigma70_r2"/>
    <property type="match status" value="1"/>
</dbReference>
<dbReference type="GO" id="GO:0016987">
    <property type="term" value="F:sigma factor activity"/>
    <property type="evidence" value="ECO:0007669"/>
    <property type="project" value="UniProtKB-KW"/>
</dbReference>
<evidence type="ECO:0000256" key="1">
    <source>
        <dbReference type="ARBA" id="ARBA00010641"/>
    </source>
</evidence>
<dbReference type="InterPro" id="IPR013324">
    <property type="entry name" value="RNA_pol_sigma_r3/r4-like"/>
</dbReference>
<dbReference type="Proteomes" id="UP000199312">
    <property type="component" value="Unassembled WGS sequence"/>
</dbReference>
<dbReference type="SUPFAM" id="SSF88659">
    <property type="entry name" value="Sigma3 and sigma4 domains of RNA polymerase sigma factors"/>
    <property type="match status" value="1"/>
</dbReference>
<evidence type="ECO:0000256" key="4">
    <source>
        <dbReference type="ARBA" id="ARBA00023163"/>
    </source>
</evidence>
<dbReference type="CDD" id="cd06171">
    <property type="entry name" value="Sigma70_r4"/>
    <property type="match status" value="1"/>
</dbReference>